<dbReference type="GO" id="GO:0008477">
    <property type="term" value="F:purine nucleosidase activity"/>
    <property type="evidence" value="ECO:0007669"/>
    <property type="project" value="TreeGrafter"/>
</dbReference>
<dbReference type="EMBL" id="JAMOIM010000016">
    <property type="protein sequence ID" value="MCW6510602.1"/>
    <property type="molecule type" value="Genomic_DNA"/>
</dbReference>
<feature type="domain" description="Inosine/uridine-preferring nucleoside hydrolase" evidence="3">
    <location>
        <begin position="6"/>
        <end position="307"/>
    </location>
</feature>
<dbReference type="InterPro" id="IPR036452">
    <property type="entry name" value="Ribo_hydro-like"/>
</dbReference>
<dbReference type="Pfam" id="PF01156">
    <property type="entry name" value="IU_nuc_hydro"/>
    <property type="match status" value="1"/>
</dbReference>
<dbReference type="InterPro" id="IPR015910">
    <property type="entry name" value="I/U_nuclsd_hydro_CS"/>
</dbReference>
<dbReference type="RefSeq" id="WP_282586973.1">
    <property type="nucleotide sequence ID" value="NZ_JAMOIM010000016.1"/>
</dbReference>
<keyword evidence="5" id="KW-1185">Reference proteome</keyword>
<keyword evidence="2" id="KW-0326">Glycosidase</keyword>
<comment type="caution">
    <text evidence="4">The sequence shown here is derived from an EMBL/GenBank/DDBJ whole genome shotgun (WGS) entry which is preliminary data.</text>
</comment>
<evidence type="ECO:0000313" key="4">
    <source>
        <dbReference type="EMBL" id="MCW6510602.1"/>
    </source>
</evidence>
<evidence type="ECO:0000256" key="2">
    <source>
        <dbReference type="ARBA" id="ARBA00023295"/>
    </source>
</evidence>
<evidence type="ECO:0000256" key="1">
    <source>
        <dbReference type="ARBA" id="ARBA00022801"/>
    </source>
</evidence>
<dbReference type="PANTHER" id="PTHR12304:SF4">
    <property type="entry name" value="URIDINE NUCLEOSIDASE"/>
    <property type="match status" value="1"/>
</dbReference>
<name>A0AA41Z7C5_9HYPH</name>
<dbReference type="SUPFAM" id="SSF53590">
    <property type="entry name" value="Nucleoside hydrolase"/>
    <property type="match status" value="1"/>
</dbReference>
<dbReference type="GO" id="GO:0045437">
    <property type="term" value="F:uridine nucleosidase activity"/>
    <property type="evidence" value="ECO:0007669"/>
    <property type="project" value="UniProtKB-ARBA"/>
</dbReference>
<evidence type="ECO:0000313" key="5">
    <source>
        <dbReference type="Proteomes" id="UP001165667"/>
    </source>
</evidence>
<proteinExistence type="predicted"/>
<dbReference type="GO" id="GO:0006152">
    <property type="term" value="P:purine nucleoside catabolic process"/>
    <property type="evidence" value="ECO:0007669"/>
    <property type="project" value="TreeGrafter"/>
</dbReference>
<sequence length="321" mass="35055">MSKRKLILDVDTGTDDAVAIMCAALHPHLDLIACTSVNGNVEVQYCTNNTLRALEFVGRGDIPVYEGLSSPLARPDFPVPRAIKFDNGVHGRELPIPNTTLRKQETGAVDFLIETYRNATDEIVLMPVGPLSNIAAAVAVFPKLVDYVPEVIIMGGAHHKGNVTPQAEFNIWADPEGAAKVFAAGFKKVTLLPLDATHKALVSNERSRKLEALGTTAGLAASRFIDQRIRAYDDNQPMEERNACPVHDALCVNFMLDPSVVTTLFRHVDVECHGTLTVGRTVVDTHYRNLKDPNCHVAFGADREKFCEFLESTLALGPKVS</sequence>
<dbReference type="InterPro" id="IPR001910">
    <property type="entry name" value="Inosine/uridine_hydrolase_dom"/>
</dbReference>
<dbReference type="Gene3D" id="3.90.245.10">
    <property type="entry name" value="Ribonucleoside hydrolase-like"/>
    <property type="match status" value="1"/>
</dbReference>
<dbReference type="PANTHER" id="PTHR12304">
    <property type="entry name" value="INOSINE-URIDINE PREFERRING NUCLEOSIDE HYDROLASE"/>
    <property type="match status" value="1"/>
</dbReference>
<dbReference type="AlphaFoldDB" id="A0AA41Z7C5"/>
<dbReference type="PROSITE" id="PS01247">
    <property type="entry name" value="IUNH"/>
    <property type="match status" value="1"/>
</dbReference>
<gene>
    <name evidence="4" type="ORF">M8523_21525</name>
</gene>
<reference evidence="4" key="1">
    <citation type="submission" date="2022-05" db="EMBL/GenBank/DDBJ databases">
        <authorList>
            <person name="Pankratov T."/>
        </authorList>
    </citation>
    <scope>NUCLEOTIDE SEQUENCE</scope>
    <source>
        <strain evidence="4">BP6-180914</strain>
    </source>
</reference>
<dbReference type="InterPro" id="IPR023186">
    <property type="entry name" value="IUNH"/>
</dbReference>
<protein>
    <submittedName>
        <fullName evidence="4">Nucleoside hydrolase</fullName>
    </submittedName>
</protein>
<dbReference type="Proteomes" id="UP001165667">
    <property type="component" value="Unassembled WGS sequence"/>
</dbReference>
<evidence type="ECO:0000259" key="3">
    <source>
        <dbReference type="Pfam" id="PF01156"/>
    </source>
</evidence>
<keyword evidence="1 4" id="KW-0378">Hydrolase</keyword>
<accession>A0AA41Z7C5</accession>
<dbReference type="GO" id="GO:0005829">
    <property type="term" value="C:cytosol"/>
    <property type="evidence" value="ECO:0007669"/>
    <property type="project" value="TreeGrafter"/>
</dbReference>
<organism evidence="4 5">
    <name type="scientific">Lichenifustis flavocetrariae</name>
    <dbReference type="NCBI Taxonomy" id="2949735"/>
    <lineage>
        <taxon>Bacteria</taxon>
        <taxon>Pseudomonadati</taxon>
        <taxon>Pseudomonadota</taxon>
        <taxon>Alphaproteobacteria</taxon>
        <taxon>Hyphomicrobiales</taxon>
        <taxon>Lichenihabitantaceae</taxon>
        <taxon>Lichenifustis</taxon>
    </lineage>
</organism>